<feature type="chain" id="PRO_5026949469" evidence="2">
    <location>
        <begin position="24"/>
        <end position="114"/>
    </location>
</feature>
<feature type="compositionally biased region" description="Low complexity" evidence="1">
    <location>
        <begin position="33"/>
        <end position="50"/>
    </location>
</feature>
<proteinExistence type="predicted"/>
<feature type="region of interest" description="Disordered" evidence="1">
    <location>
        <begin position="22"/>
        <end position="114"/>
    </location>
</feature>
<gene>
    <name evidence="3" type="ORF">GF068_02235</name>
</gene>
<dbReference type="EMBL" id="WJIE01000001">
    <property type="protein sequence ID" value="MRG90748.1"/>
    <property type="molecule type" value="Genomic_DNA"/>
</dbReference>
<protein>
    <submittedName>
        <fullName evidence="3">Uncharacterized protein</fullName>
    </submittedName>
</protein>
<evidence type="ECO:0000313" key="4">
    <source>
        <dbReference type="Proteomes" id="UP000440224"/>
    </source>
</evidence>
<reference evidence="3 4" key="1">
    <citation type="submission" date="2019-10" db="EMBL/GenBank/DDBJ databases">
        <title>A soil myxobacterium in the family Polyangiaceae.</title>
        <authorList>
            <person name="Li Y."/>
            <person name="Wang J."/>
        </authorList>
    </citation>
    <scope>NUCLEOTIDE SEQUENCE [LARGE SCALE GENOMIC DNA]</scope>
    <source>
        <strain evidence="3 4">DSM 14734</strain>
    </source>
</reference>
<keyword evidence="2" id="KW-0732">Signal</keyword>
<accession>A0A6N7PFG6</accession>
<sequence>MSARPRALPAWFLLLTLALPTGLGCGSQDDEGPATAAPAATMIPMGAPGAEGAKFDLAPATPPPRPADVRQKVDGSQDPLAPTPPSPFGLPPENHHEAPVTPPPPSIKRKGTKI</sequence>
<comment type="caution">
    <text evidence="3">The sequence shown here is derived from an EMBL/GenBank/DDBJ whole genome shotgun (WGS) entry which is preliminary data.</text>
</comment>
<feature type="compositionally biased region" description="Pro residues" evidence="1">
    <location>
        <begin position="81"/>
        <end position="90"/>
    </location>
</feature>
<name>A0A6N7PFG6_9BACT</name>
<evidence type="ECO:0000256" key="1">
    <source>
        <dbReference type="SAM" id="MobiDB-lite"/>
    </source>
</evidence>
<organism evidence="3 4">
    <name type="scientific">Polyangium spumosum</name>
    <dbReference type="NCBI Taxonomy" id="889282"/>
    <lineage>
        <taxon>Bacteria</taxon>
        <taxon>Pseudomonadati</taxon>
        <taxon>Myxococcota</taxon>
        <taxon>Polyangia</taxon>
        <taxon>Polyangiales</taxon>
        <taxon>Polyangiaceae</taxon>
        <taxon>Polyangium</taxon>
    </lineage>
</organism>
<evidence type="ECO:0000313" key="3">
    <source>
        <dbReference type="EMBL" id="MRG90748.1"/>
    </source>
</evidence>
<keyword evidence="4" id="KW-1185">Reference proteome</keyword>
<dbReference type="RefSeq" id="WP_153817628.1">
    <property type="nucleotide sequence ID" value="NZ_WJIE01000001.1"/>
</dbReference>
<dbReference type="Proteomes" id="UP000440224">
    <property type="component" value="Unassembled WGS sequence"/>
</dbReference>
<feature type="signal peptide" evidence="2">
    <location>
        <begin position="1"/>
        <end position="23"/>
    </location>
</feature>
<dbReference type="AlphaFoldDB" id="A0A6N7PFG6"/>
<dbReference type="PROSITE" id="PS51257">
    <property type="entry name" value="PROKAR_LIPOPROTEIN"/>
    <property type="match status" value="1"/>
</dbReference>
<evidence type="ECO:0000256" key="2">
    <source>
        <dbReference type="SAM" id="SignalP"/>
    </source>
</evidence>